<protein>
    <recommendedName>
        <fullName evidence="4">PPM-type phosphatase domain-containing protein</fullName>
    </recommendedName>
</protein>
<dbReference type="AlphaFoldDB" id="A0AAV4W7G7"/>
<name>A0AAV4W7G7_CAEEX</name>
<feature type="transmembrane region" description="Helical" evidence="1">
    <location>
        <begin position="19"/>
        <end position="39"/>
    </location>
</feature>
<proteinExistence type="predicted"/>
<keyword evidence="1" id="KW-0472">Membrane</keyword>
<evidence type="ECO:0000313" key="2">
    <source>
        <dbReference type="EMBL" id="GIY78005.1"/>
    </source>
</evidence>
<evidence type="ECO:0000256" key="1">
    <source>
        <dbReference type="SAM" id="Phobius"/>
    </source>
</evidence>
<evidence type="ECO:0000313" key="3">
    <source>
        <dbReference type="Proteomes" id="UP001054945"/>
    </source>
</evidence>
<keyword evidence="1" id="KW-1133">Transmembrane helix</keyword>
<gene>
    <name evidence="2" type="ORF">CEXT_622131</name>
</gene>
<reference evidence="2 3" key="1">
    <citation type="submission" date="2021-06" db="EMBL/GenBank/DDBJ databases">
        <title>Caerostris extrusa draft genome.</title>
        <authorList>
            <person name="Kono N."/>
            <person name="Arakawa K."/>
        </authorList>
    </citation>
    <scope>NUCLEOTIDE SEQUENCE [LARGE SCALE GENOMIC DNA]</scope>
</reference>
<sequence>MFCSNCSQMTGNSFTESDYSIMIMTNFTLSYKLTVIILLRRFLNQTCLFNVKGGIALVKSGLGLDSNDRIAFYSVHGAMIRHNQLTGKCLPLSLDHTPQTETLSTGSEGAWSNIA</sequence>
<evidence type="ECO:0008006" key="4">
    <source>
        <dbReference type="Google" id="ProtNLM"/>
    </source>
</evidence>
<keyword evidence="1" id="KW-0812">Transmembrane</keyword>
<comment type="caution">
    <text evidence="2">The sequence shown here is derived from an EMBL/GenBank/DDBJ whole genome shotgun (WGS) entry which is preliminary data.</text>
</comment>
<organism evidence="2 3">
    <name type="scientific">Caerostris extrusa</name>
    <name type="common">Bark spider</name>
    <name type="synonym">Caerostris bankana</name>
    <dbReference type="NCBI Taxonomy" id="172846"/>
    <lineage>
        <taxon>Eukaryota</taxon>
        <taxon>Metazoa</taxon>
        <taxon>Ecdysozoa</taxon>
        <taxon>Arthropoda</taxon>
        <taxon>Chelicerata</taxon>
        <taxon>Arachnida</taxon>
        <taxon>Araneae</taxon>
        <taxon>Araneomorphae</taxon>
        <taxon>Entelegynae</taxon>
        <taxon>Araneoidea</taxon>
        <taxon>Araneidae</taxon>
        <taxon>Caerostris</taxon>
    </lineage>
</organism>
<keyword evidence="3" id="KW-1185">Reference proteome</keyword>
<accession>A0AAV4W7G7</accession>
<dbReference type="EMBL" id="BPLR01015707">
    <property type="protein sequence ID" value="GIY78005.1"/>
    <property type="molecule type" value="Genomic_DNA"/>
</dbReference>
<dbReference type="Proteomes" id="UP001054945">
    <property type="component" value="Unassembled WGS sequence"/>
</dbReference>